<keyword evidence="10" id="KW-0482">Metalloprotease</keyword>
<feature type="transmembrane region" description="Helical" evidence="13">
    <location>
        <begin position="750"/>
        <end position="771"/>
    </location>
</feature>
<protein>
    <submittedName>
        <fullName evidence="15">Zn-dependent protease with chaperone function</fullName>
    </submittedName>
</protein>
<evidence type="ECO:0000256" key="8">
    <source>
        <dbReference type="ARBA" id="ARBA00022833"/>
    </source>
</evidence>
<reference evidence="15 16" key="1">
    <citation type="submission" date="2015-09" db="EMBL/GenBank/DDBJ databases">
        <title>Identification and resolution of microdiversity through metagenomic sequencing of parallel consortia.</title>
        <authorList>
            <person name="Nelson W.C."/>
            <person name="Romine M.F."/>
            <person name="Lindemann S.R."/>
        </authorList>
    </citation>
    <scope>NUCLEOTIDE SEQUENCE [LARGE SCALE GENOMIC DNA]</scope>
    <source>
        <strain evidence="15">Ana</strain>
    </source>
</reference>
<dbReference type="GO" id="GO:0006508">
    <property type="term" value="P:proteolysis"/>
    <property type="evidence" value="ECO:0007669"/>
    <property type="project" value="UniProtKB-KW"/>
</dbReference>
<feature type="region of interest" description="Disordered" evidence="12">
    <location>
        <begin position="112"/>
        <end position="136"/>
    </location>
</feature>
<proteinExistence type="predicted"/>
<dbReference type="InterPro" id="IPR050083">
    <property type="entry name" value="HtpX_protease"/>
</dbReference>
<feature type="region of interest" description="Disordered" evidence="12">
    <location>
        <begin position="149"/>
        <end position="181"/>
    </location>
</feature>
<dbReference type="AlphaFoldDB" id="A0A0P8BPH9"/>
<dbReference type="GO" id="GO:0046872">
    <property type="term" value="F:metal ion binding"/>
    <property type="evidence" value="ECO:0007669"/>
    <property type="project" value="UniProtKB-KW"/>
</dbReference>
<evidence type="ECO:0000259" key="14">
    <source>
        <dbReference type="Pfam" id="PF01435"/>
    </source>
</evidence>
<feature type="transmembrane region" description="Helical" evidence="13">
    <location>
        <begin position="368"/>
        <end position="388"/>
    </location>
</feature>
<feature type="domain" description="Peptidase M48" evidence="14">
    <location>
        <begin position="327"/>
        <end position="528"/>
    </location>
</feature>
<accession>A0A0P8BPH9</accession>
<evidence type="ECO:0000256" key="4">
    <source>
        <dbReference type="ARBA" id="ARBA00022670"/>
    </source>
</evidence>
<evidence type="ECO:0000256" key="11">
    <source>
        <dbReference type="ARBA" id="ARBA00023136"/>
    </source>
</evidence>
<evidence type="ECO:0000256" key="5">
    <source>
        <dbReference type="ARBA" id="ARBA00022692"/>
    </source>
</evidence>
<comment type="cofactor">
    <cofactor evidence="1">
        <name>Zn(2+)</name>
        <dbReference type="ChEBI" id="CHEBI:29105"/>
    </cofactor>
</comment>
<feature type="transmembrane region" description="Helical" evidence="13">
    <location>
        <begin position="400"/>
        <end position="418"/>
    </location>
</feature>
<feature type="transmembrane region" description="Helical" evidence="13">
    <location>
        <begin position="254"/>
        <end position="273"/>
    </location>
</feature>
<dbReference type="GO" id="GO:0005886">
    <property type="term" value="C:plasma membrane"/>
    <property type="evidence" value="ECO:0007669"/>
    <property type="project" value="UniProtKB-SubCell"/>
</dbReference>
<keyword evidence="11 13" id="KW-0472">Membrane</keyword>
<feature type="transmembrane region" description="Helical" evidence="13">
    <location>
        <begin position="199"/>
        <end position="222"/>
    </location>
</feature>
<evidence type="ECO:0000256" key="10">
    <source>
        <dbReference type="ARBA" id="ARBA00023049"/>
    </source>
</evidence>
<keyword evidence="9 13" id="KW-1133">Transmembrane helix</keyword>
<dbReference type="PANTHER" id="PTHR43221:SF1">
    <property type="entry name" value="PROTEASE HTPX"/>
    <property type="match status" value="1"/>
</dbReference>
<evidence type="ECO:0000256" key="1">
    <source>
        <dbReference type="ARBA" id="ARBA00001947"/>
    </source>
</evidence>
<evidence type="ECO:0000313" key="16">
    <source>
        <dbReference type="Proteomes" id="UP000050465"/>
    </source>
</evidence>
<dbReference type="PANTHER" id="PTHR43221">
    <property type="entry name" value="PROTEASE HTPX"/>
    <property type="match status" value="1"/>
</dbReference>
<dbReference type="EMBL" id="LJZR01000010">
    <property type="protein sequence ID" value="KPQ35816.1"/>
    <property type="molecule type" value="Genomic_DNA"/>
</dbReference>
<dbReference type="Pfam" id="PF01435">
    <property type="entry name" value="Peptidase_M48"/>
    <property type="match status" value="1"/>
</dbReference>
<keyword evidence="4 15" id="KW-0645">Protease</keyword>
<dbReference type="InterPro" id="IPR001915">
    <property type="entry name" value="Peptidase_M48"/>
</dbReference>
<gene>
    <name evidence="15" type="ORF">HLUCCA11_09615</name>
</gene>
<keyword evidence="8" id="KW-0862">Zinc</keyword>
<evidence type="ECO:0000313" key="15">
    <source>
        <dbReference type="EMBL" id="KPQ35816.1"/>
    </source>
</evidence>
<dbReference type="Gene3D" id="3.30.2010.10">
    <property type="entry name" value="Metalloproteases ('zincins'), catalytic domain"/>
    <property type="match status" value="1"/>
</dbReference>
<feature type="transmembrane region" description="Helical" evidence="13">
    <location>
        <begin position="568"/>
        <end position="593"/>
    </location>
</feature>
<dbReference type="InterPro" id="IPR011990">
    <property type="entry name" value="TPR-like_helical_dom_sf"/>
</dbReference>
<feature type="transmembrane region" description="Helical" evidence="13">
    <location>
        <begin position="605"/>
        <end position="623"/>
    </location>
</feature>
<dbReference type="Proteomes" id="UP000050465">
    <property type="component" value="Unassembled WGS sequence"/>
</dbReference>
<name>A0A0P8BPH9_9CYAN</name>
<feature type="compositionally biased region" description="Low complexity" evidence="12">
    <location>
        <begin position="151"/>
        <end position="163"/>
    </location>
</feature>
<evidence type="ECO:0000256" key="9">
    <source>
        <dbReference type="ARBA" id="ARBA00022989"/>
    </source>
</evidence>
<evidence type="ECO:0000256" key="3">
    <source>
        <dbReference type="ARBA" id="ARBA00022475"/>
    </source>
</evidence>
<comment type="caution">
    <text evidence="15">The sequence shown here is derived from an EMBL/GenBank/DDBJ whole genome shotgun (WGS) entry which is preliminary data.</text>
</comment>
<dbReference type="STRING" id="1666911.HLUCCA11_09615"/>
<keyword evidence="5 13" id="KW-0812">Transmembrane</keyword>
<keyword evidence="6" id="KW-0479">Metal-binding</keyword>
<keyword evidence="7" id="KW-0378">Hydrolase</keyword>
<evidence type="ECO:0000256" key="6">
    <source>
        <dbReference type="ARBA" id="ARBA00022723"/>
    </source>
</evidence>
<dbReference type="Gene3D" id="1.25.40.10">
    <property type="entry name" value="Tetratricopeptide repeat domain"/>
    <property type="match status" value="1"/>
</dbReference>
<evidence type="ECO:0000256" key="12">
    <source>
        <dbReference type="SAM" id="MobiDB-lite"/>
    </source>
</evidence>
<feature type="compositionally biased region" description="Polar residues" evidence="12">
    <location>
        <begin position="112"/>
        <end position="122"/>
    </location>
</feature>
<sequence length="779" mass="87419">MSANATELEQLERLFKAGTAAYQTGDYAKAQKLLFKLSQCSSQTYQAKANMGLVHIYMARRQWADAKTLCQKFSKSAKPSFQQWGQATLQKIEAHSNGFQALSVAKPTASINSGFQPLTPSSRPRADAEGDIHDESKSDLQNLSTNLFDKPASQSANQPANQPASPPAIQPGDPKTYEWPHAGRLDQGRRLGKMKRSPLWLAQAFGITTLFAISLYLGRIVAIESNKFLNLMHRFLPFRLLSGLSYIPENYRYLAPRIAVVLLVVAIASPWLWDLWLRFTASRQPFSIQKLRAISPEAATRLNSHCQQKQWPFPQLWKLPTDIPLIFSYGWLPRNARLVISEGLLSQLTADEIATLVSYEISHWQTGYWAFLSVQNLILQLFHQSYWVLSLWGNHQAKPVQWLIGVLASISYSLFWLLRLPGLWMSRVRTYYGDRAATESTGNPNALTRALAKLSFGLAERVSAQGYTPPLVESLALLLPTSTDLIRQSLYGHMPLNNLFVWDSLNPLRSWMSLSDTHPPLGDRLRLIMAYAHHWQLDLEVPLTAPPRREKALSQAEWAILIRQSLPFFGVACGLLTGLTLLLVGAVGAWGQWLVIAWMHRDTQLFWGCVLMGGGICSLLRINRFFPDLSFQMLASHTLPHWIEDPSLLPVNSLPAKFSGILIGRPGIANWLGQDLILKTTNHHLLKLHFFTAIGPFGNLISLQTKPSALIGNSVQVLGWFRRGNQPWIDIDQLRAASGNRLQAAHPIHALLISLIAILYALWLLGFGQLFEEVTNQLS</sequence>
<evidence type="ECO:0000256" key="7">
    <source>
        <dbReference type="ARBA" id="ARBA00022801"/>
    </source>
</evidence>
<evidence type="ECO:0000256" key="2">
    <source>
        <dbReference type="ARBA" id="ARBA00004651"/>
    </source>
</evidence>
<evidence type="ECO:0000256" key="13">
    <source>
        <dbReference type="SAM" id="Phobius"/>
    </source>
</evidence>
<dbReference type="GO" id="GO:0004222">
    <property type="term" value="F:metalloendopeptidase activity"/>
    <property type="evidence" value="ECO:0007669"/>
    <property type="project" value="InterPro"/>
</dbReference>
<feature type="compositionally biased region" description="Basic and acidic residues" evidence="12">
    <location>
        <begin position="124"/>
        <end position="136"/>
    </location>
</feature>
<comment type="subcellular location">
    <subcellularLocation>
        <location evidence="2">Cell membrane</location>
        <topology evidence="2">Multi-pass membrane protein</topology>
    </subcellularLocation>
</comment>
<organism evidence="15 16">
    <name type="scientific">Phormidesmis priestleyi Ana</name>
    <dbReference type="NCBI Taxonomy" id="1666911"/>
    <lineage>
        <taxon>Bacteria</taxon>
        <taxon>Bacillati</taxon>
        <taxon>Cyanobacteriota</taxon>
        <taxon>Cyanophyceae</taxon>
        <taxon>Leptolyngbyales</taxon>
        <taxon>Leptolyngbyaceae</taxon>
        <taxon>Phormidesmis</taxon>
    </lineage>
</organism>
<keyword evidence="3" id="KW-1003">Cell membrane</keyword>